<gene>
    <name evidence="2" type="ORF">CO185_01405</name>
</gene>
<feature type="transmembrane region" description="Helical" evidence="1">
    <location>
        <begin position="140"/>
        <end position="160"/>
    </location>
</feature>
<reference evidence="3" key="1">
    <citation type="submission" date="2017-09" db="EMBL/GenBank/DDBJ databases">
        <title>Depth-based differentiation of microbial function through sediment-hosted aquifers and enrichment of novel symbionts in the deep terrestrial subsurface.</title>
        <authorList>
            <person name="Probst A.J."/>
            <person name="Ladd B."/>
            <person name="Jarett J.K."/>
            <person name="Geller-Mcgrath D.E."/>
            <person name="Sieber C.M.K."/>
            <person name="Emerson J.B."/>
            <person name="Anantharaman K."/>
            <person name="Thomas B.C."/>
            <person name="Malmstrom R."/>
            <person name="Stieglmeier M."/>
            <person name="Klingl A."/>
            <person name="Woyke T."/>
            <person name="Ryan C.M."/>
            <person name="Banfield J.F."/>
        </authorList>
    </citation>
    <scope>NUCLEOTIDE SEQUENCE [LARGE SCALE GENOMIC DNA]</scope>
</reference>
<feature type="transmembrane region" description="Helical" evidence="1">
    <location>
        <begin position="7"/>
        <end position="29"/>
    </location>
</feature>
<evidence type="ECO:0000313" key="3">
    <source>
        <dbReference type="Proteomes" id="UP000230758"/>
    </source>
</evidence>
<protein>
    <submittedName>
        <fullName evidence="2">Uncharacterized protein</fullName>
    </submittedName>
</protein>
<keyword evidence="1" id="KW-0812">Transmembrane</keyword>
<organism evidence="2 3">
    <name type="scientific">Candidatus Zambryskibacteria bacterium CG_4_9_14_3_um_filter_42_15</name>
    <dbReference type="NCBI Taxonomy" id="1975112"/>
    <lineage>
        <taxon>Bacteria</taxon>
        <taxon>Candidatus Zambryskiibacteriota</taxon>
    </lineage>
</organism>
<sequence length="362" mass="41392">MNARVLMYLVGSVVILTLLFLFMGGDTVITTTTPLLEIATRTVTSSIRFWLLYLASGLILVIWTWFKYDYKNGVSRTERLLNARPPAWSFAVLLGTVTFHWLFWAVNPESWSTWLQSQRFWPMNVAIILAMFFIAQRNGIVRFIGLGLGICVLLVVTGFYPRVKTPSPADLSAYQKQLPYHQGRWNLPADVILPIIAQCESGGRQFDDKGNVIVSPTQDYGKWQINLPIHGKEINRRAINIWTEEGNEQFARILYGRNELSDWQATRHCWEPKLLALGGLPDGERTFIVTVGPEWSKVYRYQGSMTVDHRAIGPQKRIAMMTESGVYHFTPEKSDFVPNPVNWARFKSLTDSDENVRVTLSR</sequence>
<feature type="transmembrane region" description="Helical" evidence="1">
    <location>
        <begin position="49"/>
        <end position="66"/>
    </location>
</feature>
<evidence type="ECO:0000313" key="2">
    <source>
        <dbReference type="EMBL" id="PJA32885.1"/>
    </source>
</evidence>
<comment type="caution">
    <text evidence="2">The sequence shown here is derived from an EMBL/GenBank/DDBJ whole genome shotgun (WGS) entry which is preliminary data.</text>
</comment>
<name>A0A2M7WSA4_9BACT</name>
<dbReference type="EMBL" id="PFXF01000018">
    <property type="protein sequence ID" value="PJA32885.1"/>
    <property type="molecule type" value="Genomic_DNA"/>
</dbReference>
<keyword evidence="1" id="KW-0472">Membrane</keyword>
<proteinExistence type="predicted"/>
<dbReference type="AlphaFoldDB" id="A0A2M7WSA4"/>
<feature type="transmembrane region" description="Helical" evidence="1">
    <location>
        <begin position="118"/>
        <end position="135"/>
    </location>
</feature>
<dbReference type="Proteomes" id="UP000230758">
    <property type="component" value="Unassembled WGS sequence"/>
</dbReference>
<feature type="transmembrane region" description="Helical" evidence="1">
    <location>
        <begin position="87"/>
        <end position="106"/>
    </location>
</feature>
<keyword evidence="1" id="KW-1133">Transmembrane helix</keyword>
<accession>A0A2M7WSA4</accession>
<evidence type="ECO:0000256" key="1">
    <source>
        <dbReference type="SAM" id="Phobius"/>
    </source>
</evidence>